<feature type="chain" id="PRO_5020568223" description="Secreted protein (IPTL-CTERM system target)" evidence="2">
    <location>
        <begin position="26"/>
        <end position="225"/>
    </location>
</feature>
<dbReference type="RefSeq" id="WP_131906066.1">
    <property type="nucleotide sequence ID" value="NZ_BAAAFU010000004.1"/>
</dbReference>
<comment type="caution">
    <text evidence="3">The sequence shown here is derived from an EMBL/GenBank/DDBJ whole genome shotgun (WGS) entry which is preliminary data.</text>
</comment>
<protein>
    <recommendedName>
        <fullName evidence="5">Secreted protein (IPTL-CTERM system target)</fullName>
    </recommendedName>
</protein>
<dbReference type="EMBL" id="SMFQ01000003">
    <property type="protein sequence ID" value="TCJ87821.1"/>
    <property type="molecule type" value="Genomic_DNA"/>
</dbReference>
<keyword evidence="2" id="KW-0732">Signal</keyword>
<feature type="signal peptide" evidence="2">
    <location>
        <begin position="1"/>
        <end position="25"/>
    </location>
</feature>
<evidence type="ECO:0000256" key="2">
    <source>
        <dbReference type="SAM" id="SignalP"/>
    </source>
</evidence>
<accession>A0A4R1FAG7</accession>
<reference evidence="3 4" key="1">
    <citation type="submission" date="2019-03" db="EMBL/GenBank/DDBJ databases">
        <title>Genomic Encyclopedia of Type Strains, Phase IV (KMG-IV): sequencing the most valuable type-strain genomes for metagenomic binning, comparative biology and taxonomic classification.</title>
        <authorList>
            <person name="Goeker M."/>
        </authorList>
    </citation>
    <scope>NUCLEOTIDE SEQUENCE [LARGE SCALE GENOMIC DNA]</scope>
    <source>
        <strain evidence="3 4">DSM 24830</strain>
    </source>
</reference>
<evidence type="ECO:0000256" key="1">
    <source>
        <dbReference type="SAM" id="Phobius"/>
    </source>
</evidence>
<keyword evidence="1" id="KW-1133">Transmembrane helix</keyword>
<organism evidence="3 4">
    <name type="scientific">Cocleimonas flava</name>
    <dbReference type="NCBI Taxonomy" id="634765"/>
    <lineage>
        <taxon>Bacteria</taxon>
        <taxon>Pseudomonadati</taxon>
        <taxon>Pseudomonadota</taxon>
        <taxon>Gammaproteobacteria</taxon>
        <taxon>Thiotrichales</taxon>
        <taxon>Thiotrichaceae</taxon>
        <taxon>Cocleimonas</taxon>
    </lineage>
</organism>
<keyword evidence="1" id="KW-0472">Membrane</keyword>
<dbReference type="Proteomes" id="UP000294887">
    <property type="component" value="Unassembled WGS sequence"/>
</dbReference>
<gene>
    <name evidence="3" type="ORF">EV695_2336</name>
</gene>
<name>A0A4R1FAG7_9GAMM</name>
<evidence type="ECO:0000313" key="4">
    <source>
        <dbReference type="Proteomes" id="UP000294887"/>
    </source>
</evidence>
<keyword evidence="4" id="KW-1185">Reference proteome</keyword>
<proteinExistence type="predicted"/>
<evidence type="ECO:0008006" key="5">
    <source>
        <dbReference type="Google" id="ProtNLM"/>
    </source>
</evidence>
<dbReference type="AlphaFoldDB" id="A0A4R1FAG7"/>
<feature type="transmembrane region" description="Helical" evidence="1">
    <location>
        <begin position="201"/>
        <end position="220"/>
    </location>
</feature>
<sequence length="225" mass="23812">MSKQVFKTVFIFFILQLLAVTSISAAVPVNDELGNATIIGAFPFTDTVSAADSDDATSEADELECSSGFYNGTWWYSVTLSESGELTADAMSLNPALILPTDMSNQTAVNVAIYSGTTHPLTELACEGSFVRVPDPSDPGYTMVDITQSIINPTVTALVPAGTYYILVGNSTNTPTVGDIQVNVAFTPAALPAPVAENIPVNNPLALLLLILGLFSITLMKKRNQ</sequence>
<evidence type="ECO:0000313" key="3">
    <source>
        <dbReference type="EMBL" id="TCJ87821.1"/>
    </source>
</evidence>
<keyword evidence="1" id="KW-0812">Transmembrane</keyword>